<dbReference type="EMBL" id="OX395141">
    <property type="protein sequence ID" value="CAI5794944.1"/>
    <property type="molecule type" value="Genomic_DNA"/>
</dbReference>
<keyword evidence="2" id="KW-1185">Reference proteome</keyword>
<sequence length="92" mass="10687">MFTLSSILSAFHPLRYFVSCKNLSVFFLQGERERRNTVSRRQEWFKPGRLYVKRNHIFSVSDKDQSGDRVTAGSTPSRIKQHRIVILCGAVK</sequence>
<dbReference type="Proteomes" id="UP001178461">
    <property type="component" value="Chromosome 15"/>
</dbReference>
<reference evidence="1" key="1">
    <citation type="submission" date="2022-12" db="EMBL/GenBank/DDBJ databases">
        <authorList>
            <person name="Alioto T."/>
            <person name="Alioto T."/>
            <person name="Gomez Garrido J."/>
        </authorList>
    </citation>
    <scope>NUCLEOTIDE SEQUENCE</scope>
</reference>
<evidence type="ECO:0000313" key="1">
    <source>
        <dbReference type="EMBL" id="CAI5794944.1"/>
    </source>
</evidence>
<accession>A0AA35LF04</accession>
<evidence type="ECO:0000313" key="2">
    <source>
        <dbReference type="Proteomes" id="UP001178461"/>
    </source>
</evidence>
<dbReference type="AlphaFoldDB" id="A0AA35LF04"/>
<name>A0AA35LF04_9SAUR</name>
<gene>
    <name evidence="1" type="ORF">PODLI_1B003485</name>
</gene>
<organism evidence="1 2">
    <name type="scientific">Podarcis lilfordi</name>
    <name type="common">Lilford's wall lizard</name>
    <dbReference type="NCBI Taxonomy" id="74358"/>
    <lineage>
        <taxon>Eukaryota</taxon>
        <taxon>Metazoa</taxon>
        <taxon>Chordata</taxon>
        <taxon>Craniata</taxon>
        <taxon>Vertebrata</taxon>
        <taxon>Euteleostomi</taxon>
        <taxon>Lepidosauria</taxon>
        <taxon>Squamata</taxon>
        <taxon>Bifurcata</taxon>
        <taxon>Unidentata</taxon>
        <taxon>Episquamata</taxon>
        <taxon>Laterata</taxon>
        <taxon>Lacertibaenia</taxon>
        <taxon>Lacertidae</taxon>
        <taxon>Podarcis</taxon>
    </lineage>
</organism>
<protein>
    <submittedName>
        <fullName evidence="1">Uncharacterized protein</fullName>
    </submittedName>
</protein>
<proteinExistence type="predicted"/>